<sequence>MKTEYDIIVIGAGLSSLMFLSKMISKKSKLSILVLEQKDSIVRNQSFCVWEGPGLINIEKEFKLRAKHRWDKILIENNKEKIKKNIHPYHYVCHDGHSTLKKLSRQLNAKVKIFYASKVTKINQIDEKIQVISSEGNFCSKYLIDSRPKIEKNEIKSDYMQQAFIGNEIEVKSNYFNEDEATIMSFSKNKTETEFIYQLPFTKKRALVETTLFSKNPDLRKLQQKHSRNLKKYGNYKILKSERGIIPMAVVEAKANKRIIKIGTSAGMVRASSGYSMRKIANWISNHKGKTLKKNNLLSFRYTPNPLLDFFDKIFLRVIKDYPNKSPDLFFNLFNQSNHKSLIKFLSDKPSWLDIIDIIMSMPKRLMLKGLLKKK</sequence>
<dbReference type="PANTHER" id="PTHR39757">
    <property type="match status" value="1"/>
</dbReference>
<dbReference type="AlphaFoldDB" id="A4GI48"/>
<protein>
    <submittedName>
        <fullName evidence="1">CrtY lycopene cyclase</fullName>
    </submittedName>
</protein>
<dbReference type="SUPFAM" id="SSF51905">
    <property type="entry name" value="FAD/NAD(P)-binding domain"/>
    <property type="match status" value="1"/>
</dbReference>
<dbReference type="EMBL" id="EF089400">
    <property type="protein sequence ID" value="ABL97759.1"/>
    <property type="molecule type" value="Genomic_DNA"/>
</dbReference>
<reference evidence="1" key="1">
    <citation type="journal article" date="2007" name="Environ. Microbiol.">
        <title>Proteorhodopsin photosystem gene clusters exhibit co-evolutionary trends and shared ancestry among diverse marine microbial phyla.</title>
        <authorList>
            <person name="McCarren J."/>
            <person name="Delong E.F."/>
        </authorList>
    </citation>
    <scope>NUCLEOTIDE SEQUENCE</scope>
</reference>
<proteinExistence type="predicted"/>
<dbReference type="InterPro" id="IPR036188">
    <property type="entry name" value="FAD/NAD-bd_sf"/>
</dbReference>
<name>A4GI48_9BACT</name>
<gene>
    <name evidence="1" type="ORF">MBMO_EB0-41B09.0029</name>
</gene>
<dbReference type="PANTHER" id="PTHR39757:SF5">
    <property type="entry name" value="OS02G0190600 PROTEIN"/>
    <property type="match status" value="1"/>
</dbReference>
<dbReference type="Pfam" id="PF05834">
    <property type="entry name" value="Lycopene_cycl"/>
    <property type="match status" value="1"/>
</dbReference>
<accession>A4GI48</accession>
<dbReference type="Gene3D" id="3.50.50.60">
    <property type="entry name" value="FAD/NAD(P)-binding domain"/>
    <property type="match status" value="1"/>
</dbReference>
<organism evidence="1">
    <name type="scientific">uncultured marine bacterium EB0_41B09</name>
    <dbReference type="NCBI Taxonomy" id="415438"/>
    <lineage>
        <taxon>Bacteria</taxon>
        <taxon>environmental samples</taxon>
    </lineage>
</organism>
<evidence type="ECO:0000313" key="1">
    <source>
        <dbReference type="EMBL" id="ABL97759.1"/>
    </source>
</evidence>